<keyword evidence="1" id="KW-1133">Transmembrane helix</keyword>
<organism evidence="3 4">
    <name type="scientific">Aerophototrophica crusticola</name>
    <dbReference type="NCBI Taxonomy" id="1709002"/>
    <lineage>
        <taxon>Bacteria</taxon>
        <taxon>Pseudomonadati</taxon>
        <taxon>Pseudomonadota</taxon>
        <taxon>Alphaproteobacteria</taxon>
        <taxon>Rhodospirillales</taxon>
        <taxon>Rhodospirillaceae</taxon>
        <taxon>Aerophototrophica</taxon>
    </lineage>
</organism>
<feature type="transmembrane region" description="Helical" evidence="1">
    <location>
        <begin position="76"/>
        <end position="94"/>
    </location>
</feature>
<accession>A0A858R4P4</accession>
<dbReference type="EMBL" id="CP051775">
    <property type="protein sequence ID" value="QJE72361.1"/>
    <property type="molecule type" value="Genomic_DNA"/>
</dbReference>
<keyword evidence="4" id="KW-1185">Reference proteome</keyword>
<feature type="domain" description="Glycosyltransferase RgtA/B/C/D-like" evidence="2">
    <location>
        <begin position="79"/>
        <end position="183"/>
    </location>
</feature>
<evidence type="ECO:0000259" key="2">
    <source>
        <dbReference type="Pfam" id="PF13231"/>
    </source>
</evidence>
<feature type="transmembrane region" description="Helical" evidence="1">
    <location>
        <begin position="158"/>
        <end position="184"/>
    </location>
</feature>
<gene>
    <name evidence="3" type="ORF">HHL28_03935</name>
</gene>
<dbReference type="Pfam" id="PF13231">
    <property type="entry name" value="PMT_2"/>
    <property type="match status" value="1"/>
</dbReference>
<dbReference type="KEGG" id="acru:HHL28_03935"/>
<keyword evidence="1" id="KW-0812">Transmembrane</keyword>
<feature type="transmembrane region" description="Helical" evidence="1">
    <location>
        <begin position="106"/>
        <end position="125"/>
    </location>
</feature>
<dbReference type="InterPro" id="IPR038731">
    <property type="entry name" value="RgtA/B/C-like"/>
</dbReference>
<proteinExistence type="predicted"/>
<protein>
    <recommendedName>
        <fullName evidence="2">Glycosyltransferase RgtA/B/C/D-like domain-containing protein</fullName>
    </recommendedName>
</protein>
<dbReference type="Proteomes" id="UP000501891">
    <property type="component" value="Chromosome"/>
</dbReference>
<evidence type="ECO:0000313" key="3">
    <source>
        <dbReference type="EMBL" id="QJE72361.1"/>
    </source>
</evidence>
<sequence length="223" mass="24366">MLLILGLVAVVATFRGYGISWDEPLHLEYGRRALEWYLTLGQDRGVFEYQNLYLYGAAYDTAATALGELLPLDPYAGRRLLGGLVGLAGLLAVFKLGRELAGPRAGTLAVLLLVLTPLWMGHAFANPKDVPFAVAGAWCTLYQIRILRSLPRPAWRDLVGLGVALGCALGIRVGGVILLAPLALGGRSGWRRRRGGRGSGRNWRGLWAWRRQGCCRPCCWPGR</sequence>
<keyword evidence="1" id="KW-0472">Membrane</keyword>
<name>A0A858R4P4_9PROT</name>
<evidence type="ECO:0000313" key="4">
    <source>
        <dbReference type="Proteomes" id="UP000501891"/>
    </source>
</evidence>
<evidence type="ECO:0000256" key="1">
    <source>
        <dbReference type="SAM" id="Phobius"/>
    </source>
</evidence>
<dbReference type="AlphaFoldDB" id="A0A858R4P4"/>
<reference evidence="3" key="1">
    <citation type="submission" date="2020-04" db="EMBL/GenBank/DDBJ databases">
        <title>A desert anoxygenic phototrophic bacterium fixes CO2 using RubisCO under aerobic conditions.</title>
        <authorList>
            <person name="Tang K."/>
        </authorList>
    </citation>
    <scope>NUCLEOTIDE SEQUENCE [LARGE SCALE GENOMIC DNA]</scope>
    <source>
        <strain evidence="3">MIMtkB3</strain>
    </source>
</reference>